<dbReference type="Proteomes" id="UP000274756">
    <property type="component" value="Unassembled WGS sequence"/>
</dbReference>
<accession>A0A0N4UGA4</accession>
<evidence type="ECO:0000313" key="4">
    <source>
        <dbReference type="WBParaSite" id="DME_0000651201-mRNA-1"/>
    </source>
</evidence>
<dbReference type="EMBL" id="UYYG01001186">
    <property type="protein sequence ID" value="VDN59650.1"/>
    <property type="molecule type" value="Genomic_DNA"/>
</dbReference>
<sequence>MNRDYSNSISKILMISLHESVVQADRGIMENHNDTLVAFDLKDFYPVSVIQIEIHKNSDNSEIVELLYNIDNDPNSSSVNGNYDFESRGSLAYYLAFTVIE</sequence>
<evidence type="ECO:0000313" key="3">
    <source>
        <dbReference type="Proteomes" id="UP000274756"/>
    </source>
</evidence>
<reference evidence="1 3" key="2">
    <citation type="submission" date="2018-11" db="EMBL/GenBank/DDBJ databases">
        <authorList>
            <consortium name="Pathogen Informatics"/>
        </authorList>
    </citation>
    <scope>NUCLEOTIDE SEQUENCE [LARGE SCALE GENOMIC DNA]</scope>
</reference>
<reference evidence="4" key="1">
    <citation type="submission" date="2017-02" db="UniProtKB">
        <authorList>
            <consortium name="WormBaseParasite"/>
        </authorList>
    </citation>
    <scope>IDENTIFICATION</scope>
</reference>
<proteinExistence type="predicted"/>
<evidence type="ECO:0000313" key="1">
    <source>
        <dbReference type="EMBL" id="VDN59650.1"/>
    </source>
</evidence>
<name>A0A0N4UGA4_DRAME</name>
<dbReference type="AlphaFoldDB" id="A0A0N4UGA4"/>
<evidence type="ECO:0000313" key="2">
    <source>
        <dbReference type="Proteomes" id="UP000038040"/>
    </source>
</evidence>
<protein>
    <submittedName>
        <fullName evidence="1 4">Uncharacterized protein</fullName>
    </submittedName>
</protein>
<dbReference type="Proteomes" id="UP000038040">
    <property type="component" value="Unplaced"/>
</dbReference>
<dbReference type="WBParaSite" id="DME_0000651201-mRNA-1">
    <property type="protein sequence ID" value="DME_0000651201-mRNA-1"/>
    <property type="gene ID" value="DME_0000651201"/>
</dbReference>
<keyword evidence="3" id="KW-1185">Reference proteome</keyword>
<gene>
    <name evidence="1" type="ORF">DME_LOCUS9623</name>
</gene>
<organism evidence="2 4">
    <name type="scientific">Dracunculus medinensis</name>
    <name type="common">Guinea worm</name>
    <dbReference type="NCBI Taxonomy" id="318479"/>
    <lineage>
        <taxon>Eukaryota</taxon>
        <taxon>Metazoa</taxon>
        <taxon>Ecdysozoa</taxon>
        <taxon>Nematoda</taxon>
        <taxon>Chromadorea</taxon>
        <taxon>Rhabditida</taxon>
        <taxon>Spirurina</taxon>
        <taxon>Dracunculoidea</taxon>
        <taxon>Dracunculidae</taxon>
        <taxon>Dracunculus</taxon>
    </lineage>
</organism>